<feature type="compositionally biased region" description="Basic and acidic residues" evidence="2">
    <location>
        <begin position="105"/>
        <end position="117"/>
    </location>
</feature>
<evidence type="ECO:0000256" key="2">
    <source>
        <dbReference type="SAM" id="MobiDB-lite"/>
    </source>
</evidence>
<evidence type="ECO:0000313" key="5">
    <source>
        <dbReference type="Proteomes" id="UP000827092"/>
    </source>
</evidence>
<feature type="region of interest" description="Disordered" evidence="2">
    <location>
        <begin position="155"/>
        <end position="194"/>
    </location>
</feature>
<evidence type="ECO:0000313" key="4">
    <source>
        <dbReference type="EMBL" id="KAG8183002.1"/>
    </source>
</evidence>
<keyword evidence="3" id="KW-0812">Transmembrane</keyword>
<gene>
    <name evidence="4" type="ORF">JTE90_017090</name>
</gene>
<keyword evidence="3" id="KW-1133">Transmembrane helix</keyword>
<keyword evidence="3" id="KW-0472">Membrane</keyword>
<feature type="region of interest" description="Disordered" evidence="2">
    <location>
        <begin position="48"/>
        <end position="143"/>
    </location>
</feature>
<dbReference type="AlphaFoldDB" id="A0AAV6UFS8"/>
<keyword evidence="1" id="KW-0175">Coiled coil</keyword>
<feature type="coiled-coil region" evidence="1">
    <location>
        <begin position="301"/>
        <end position="328"/>
    </location>
</feature>
<reference evidence="4 5" key="1">
    <citation type="journal article" date="2022" name="Nat. Ecol. Evol.">
        <title>A masculinizing supergene underlies an exaggerated male reproductive morph in a spider.</title>
        <authorList>
            <person name="Hendrickx F."/>
            <person name="De Corte Z."/>
            <person name="Sonet G."/>
            <person name="Van Belleghem S.M."/>
            <person name="Kostlbacher S."/>
            <person name="Vangestel C."/>
        </authorList>
    </citation>
    <scope>NUCLEOTIDE SEQUENCE [LARGE SCALE GENOMIC DNA]</scope>
    <source>
        <strain evidence="4">W744_W776</strain>
    </source>
</reference>
<organism evidence="4 5">
    <name type="scientific">Oedothorax gibbosus</name>
    <dbReference type="NCBI Taxonomy" id="931172"/>
    <lineage>
        <taxon>Eukaryota</taxon>
        <taxon>Metazoa</taxon>
        <taxon>Ecdysozoa</taxon>
        <taxon>Arthropoda</taxon>
        <taxon>Chelicerata</taxon>
        <taxon>Arachnida</taxon>
        <taxon>Araneae</taxon>
        <taxon>Araneomorphae</taxon>
        <taxon>Entelegynae</taxon>
        <taxon>Araneoidea</taxon>
        <taxon>Linyphiidae</taxon>
        <taxon>Erigoninae</taxon>
        <taxon>Oedothorax</taxon>
    </lineage>
</organism>
<feature type="transmembrane region" description="Helical" evidence="3">
    <location>
        <begin position="379"/>
        <end position="400"/>
    </location>
</feature>
<keyword evidence="5" id="KW-1185">Reference proteome</keyword>
<dbReference type="Proteomes" id="UP000827092">
    <property type="component" value="Unassembled WGS sequence"/>
</dbReference>
<dbReference type="EMBL" id="JAFNEN010000436">
    <property type="protein sequence ID" value="KAG8183002.1"/>
    <property type="molecule type" value="Genomic_DNA"/>
</dbReference>
<feature type="compositionally biased region" description="Polar residues" evidence="2">
    <location>
        <begin position="123"/>
        <end position="142"/>
    </location>
</feature>
<feature type="compositionally biased region" description="Basic and acidic residues" evidence="2">
    <location>
        <begin position="171"/>
        <end position="186"/>
    </location>
</feature>
<feature type="compositionally biased region" description="Basic and acidic residues" evidence="2">
    <location>
        <begin position="52"/>
        <end position="63"/>
    </location>
</feature>
<evidence type="ECO:0000256" key="3">
    <source>
        <dbReference type="SAM" id="Phobius"/>
    </source>
</evidence>
<feature type="compositionally biased region" description="Polar residues" evidence="2">
    <location>
        <begin position="155"/>
        <end position="164"/>
    </location>
</feature>
<protein>
    <submittedName>
        <fullName evidence="4">Uncharacterized protein</fullName>
    </submittedName>
</protein>
<sequence>MEYVQDLPNQKSRLVRRTPLKARTIHPPKPIRKRKVPILTHFTELFSNETTPNEHSEVKDVHETSNSPSFDCQDTDSRPIGQNTIKDKDSNLDTTDSDIETMNWESKDAYETSDRPSFDCQDNDLTSTGQTMIQNKDSTLDTTDSEIETLNWESNDVQETSNIPSFDCQDTDPRFTGEDPIEDKGPNPDTKASGIEGLEAQKDVYGNSESTVEPEFSSGGDALVDIVDAPSEKNIQLDISGTFVLDFLFILAEERKSKKEESVSLVQARDILKQELGHNIAALLAPRLAKYYFETASVQLFMATSDECAKLKEEKEQLLQEMLEIIQKLSGIVKKYREISGRFSGDYEDEHIKEEWNAEDYERKHQEECDDNRYSFPTFLANFLLFAAIILIFILPAIVFQGFDDSNANGYIHAFVSWFNLHLESSCIWQTVREWFRSSGGLVLN</sequence>
<accession>A0AAV6UFS8</accession>
<evidence type="ECO:0000256" key="1">
    <source>
        <dbReference type="SAM" id="Coils"/>
    </source>
</evidence>
<proteinExistence type="predicted"/>
<name>A0AAV6UFS8_9ARAC</name>
<comment type="caution">
    <text evidence="4">The sequence shown here is derived from an EMBL/GenBank/DDBJ whole genome shotgun (WGS) entry which is preliminary data.</text>
</comment>